<reference evidence="8 9" key="1">
    <citation type="journal article" date="2011" name="PLoS Pathog.">
        <title>Endophytic Life Strategies Decoded by Genome and Transcriptome Analyses of the Mutualistic Root Symbiont Piriformospora indica.</title>
        <authorList>
            <person name="Zuccaro A."/>
            <person name="Lahrmann U."/>
            <person name="Guldener U."/>
            <person name="Langen G."/>
            <person name="Pfiffi S."/>
            <person name="Biedenkopf D."/>
            <person name="Wong P."/>
            <person name="Samans B."/>
            <person name="Grimm C."/>
            <person name="Basiewicz M."/>
            <person name="Murat C."/>
            <person name="Martin F."/>
            <person name="Kogel K.H."/>
        </authorList>
    </citation>
    <scope>NUCLEOTIDE SEQUENCE [LARGE SCALE GENOMIC DNA]</scope>
    <source>
        <strain evidence="8 9">DSM 11827</strain>
    </source>
</reference>
<proteinExistence type="predicted"/>
<evidence type="ECO:0000313" key="9">
    <source>
        <dbReference type="Proteomes" id="UP000007148"/>
    </source>
</evidence>
<comment type="subcellular location">
    <subcellularLocation>
        <location evidence="1">Nucleus</location>
    </subcellularLocation>
</comment>
<comment type="caution">
    <text evidence="8">The sequence shown here is derived from an EMBL/GenBank/DDBJ whole genome shotgun (WGS) entry which is preliminary data.</text>
</comment>
<dbReference type="Pfam" id="PF07967">
    <property type="entry name" value="zf-C3HC"/>
    <property type="match status" value="1"/>
</dbReference>
<evidence type="ECO:0000256" key="3">
    <source>
        <dbReference type="ARBA" id="ARBA00022771"/>
    </source>
</evidence>
<evidence type="ECO:0000256" key="2">
    <source>
        <dbReference type="ARBA" id="ARBA00022723"/>
    </source>
</evidence>
<dbReference type="PANTHER" id="PTHR15835:SF6">
    <property type="entry name" value="ZINC FINGER C3HC-TYPE PROTEIN 1"/>
    <property type="match status" value="1"/>
</dbReference>
<accession>G4U3C4</accession>
<evidence type="ECO:0000259" key="7">
    <source>
        <dbReference type="Pfam" id="PF08600"/>
    </source>
</evidence>
<dbReference type="GO" id="GO:0008270">
    <property type="term" value="F:zinc ion binding"/>
    <property type="evidence" value="ECO:0007669"/>
    <property type="project" value="UniProtKB-KW"/>
</dbReference>
<keyword evidence="3" id="KW-0863">Zinc-finger</keyword>
<dbReference type="eggNOG" id="KOG4765">
    <property type="taxonomic scope" value="Eukaryota"/>
</dbReference>
<name>G4U3C4_SERID</name>
<gene>
    <name evidence="8" type="ORF">PIIN_01738</name>
</gene>
<keyword evidence="9" id="KW-1185">Reference proteome</keyword>
<dbReference type="AlphaFoldDB" id="G4U3C4"/>
<keyword evidence="2" id="KW-0479">Metal-binding</keyword>
<organism evidence="8 9">
    <name type="scientific">Serendipita indica (strain DSM 11827)</name>
    <name type="common">Root endophyte fungus</name>
    <name type="synonym">Piriformospora indica</name>
    <dbReference type="NCBI Taxonomy" id="1109443"/>
    <lineage>
        <taxon>Eukaryota</taxon>
        <taxon>Fungi</taxon>
        <taxon>Dikarya</taxon>
        <taxon>Basidiomycota</taxon>
        <taxon>Agaricomycotina</taxon>
        <taxon>Agaricomycetes</taxon>
        <taxon>Sebacinales</taxon>
        <taxon>Serendipitaceae</taxon>
        <taxon>Serendipita</taxon>
    </lineage>
</organism>
<dbReference type="InterPro" id="IPR013909">
    <property type="entry name" value="NuBaID_C"/>
</dbReference>
<evidence type="ECO:0000256" key="1">
    <source>
        <dbReference type="ARBA" id="ARBA00004123"/>
    </source>
</evidence>
<dbReference type="OrthoDB" id="2592092at2759"/>
<dbReference type="Pfam" id="PF08600">
    <property type="entry name" value="NuBaID_C"/>
    <property type="match status" value="1"/>
</dbReference>
<sequence>MAEFVLPKASGINKRKYEDALTLLDDAAGTRPVVSSSVERLPPPKRARTSLYSTICVCMLIKVLQQQNSSLSNLQRVIQRAKSVASGSGTITDASSHVNEKLATYDPDSREEFLKRLQTFKLITYSPKPTEIDAVAAARCGWFNEGGKESLTCKSCKVVWTMPSLHNVSKDQLSETITKHQAMLVDQHKLSCPWRVRQAEPSIYSMEIPAPAALSATVLQHASELQTAASQISIKHPLTSHQVSLLLSAVNSAQADLMRKAVSAESSSLSMSQMPEESAIIVAFFGWSLFSPVSRSTNVSATATPSGLSTPGSGSGRAMVMCKLCARQVGLWSFASGTLPQSPSPNGGPPAAARSSVTRQFDVLKEHRPHCPYIVKTTYLPLMTLPGVRSQSQDLLEPLPFVEGWKALMSVVSRSQWRKSSASVLRPTASSAIPISPKSGLEGTLNQDTEVEEIWFAS</sequence>
<evidence type="ECO:0000256" key="4">
    <source>
        <dbReference type="ARBA" id="ARBA00022833"/>
    </source>
</evidence>
<evidence type="ECO:0008006" key="10">
    <source>
        <dbReference type="Google" id="ProtNLM"/>
    </source>
</evidence>
<keyword evidence="4" id="KW-0862">Zinc</keyword>
<evidence type="ECO:0000313" key="8">
    <source>
        <dbReference type="EMBL" id="CCA78063.1"/>
    </source>
</evidence>
<dbReference type="Proteomes" id="UP000007148">
    <property type="component" value="Unassembled WGS sequence"/>
</dbReference>
<protein>
    <recommendedName>
        <fullName evidence="10">C3HC-type domain-containing protein</fullName>
    </recommendedName>
</protein>
<dbReference type="GO" id="GO:0005634">
    <property type="term" value="C:nucleus"/>
    <property type="evidence" value="ECO:0007669"/>
    <property type="project" value="UniProtKB-SubCell"/>
</dbReference>
<feature type="domain" description="NuBaID C-terminal" evidence="7">
    <location>
        <begin position="279"/>
        <end position="376"/>
    </location>
</feature>
<dbReference type="STRING" id="1109443.G4U3C4"/>
<dbReference type="EMBL" id="CAFZ01001883">
    <property type="protein sequence ID" value="CCA78063.1"/>
    <property type="molecule type" value="Genomic_DNA"/>
</dbReference>
<evidence type="ECO:0000259" key="6">
    <source>
        <dbReference type="Pfam" id="PF07967"/>
    </source>
</evidence>
<dbReference type="PANTHER" id="PTHR15835">
    <property type="entry name" value="NUCLEAR-INTERACTING PARTNER OF ALK"/>
    <property type="match status" value="1"/>
</dbReference>
<dbReference type="InParanoid" id="G4U3C4"/>
<feature type="domain" description="C3HC-type" evidence="6">
    <location>
        <begin position="108"/>
        <end position="233"/>
    </location>
</feature>
<keyword evidence="5" id="KW-0539">Nucleus</keyword>
<dbReference type="InterPro" id="IPR012935">
    <property type="entry name" value="NuBaID_N"/>
</dbReference>
<dbReference type="HOGENOM" id="CLU_024082_0_0_1"/>
<evidence type="ECO:0000256" key="5">
    <source>
        <dbReference type="ARBA" id="ARBA00023242"/>
    </source>
</evidence>